<evidence type="ECO:0000313" key="2">
    <source>
        <dbReference type="Proteomes" id="UP001057455"/>
    </source>
</evidence>
<gene>
    <name evidence="1" type="ORF">BaOVIS_025020</name>
</gene>
<name>A0A9W5TDZ2_BABOV</name>
<organism evidence="1 2">
    <name type="scientific">Babesia ovis</name>
    <dbReference type="NCBI Taxonomy" id="5869"/>
    <lineage>
        <taxon>Eukaryota</taxon>
        <taxon>Sar</taxon>
        <taxon>Alveolata</taxon>
        <taxon>Apicomplexa</taxon>
        <taxon>Aconoidasida</taxon>
        <taxon>Piroplasmida</taxon>
        <taxon>Babesiidae</taxon>
        <taxon>Babesia</taxon>
    </lineage>
</organism>
<sequence length="215" mass="24318">MITFTQCLLAIHGVDFIFIARTYFLAHGFERRCQHTVVDTEEFVNKREFLEPLKTVELVLLGDLVEGRLDFINKGLLLDNFFNRLTSHVVRRGPCLYVILIDSDNSHNVVAHSVTIDVYLLYIWRSGIEVLQLLGSNVFTLAQLEQVAGTVKDPEPHGGHQLNDVTGAVPSLGVQHFSGFLWASEIPQHETTTLDKELTTWWVATGIVFHFGDRT</sequence>
<proteinExistence type="predicted"/>
<dbReference type="Proteomes" id="UP001057455">
    <property type="component" value="Unassembled WGS sequence"/>
</dbReference>
<dbReference type="OrthoDB" id="10649213at2759"/>
<evidence type="ECO:0000313" key="1">
    <source>
        <dbReference type="EMBL" id="GFE55098.1"/>
    </source>
</evidence>
<keyword evidence="2" id="KW-1185">Reference proteome</keyword>
<dbReference type="EMBL" id="BLIY01000017">
    <property type="protein sequence ID" value="GFE55098.1"/>
    <property type="molecule type" value="Genomic_DNA"/>
</dbReference>
<comment type="caution">
    <text evidence="1">The sequence shown here is derived from an EMBL/GenBank/DDBJ whole genome shotgun (WGS) entry which is preliminary data.</text>
</comment>
<reference evidence="1" key="1">
    <citation type="submission" date="2019-12" db="EMBL/GenBank/DDBJ databases">
        <title>Genome sequence of Babesia ovis.</title>
        <authorList>
            <person name="Yamagishi J."/>
            <person name="Sevinc F."/>
            <person name="Xuan X."/>
        </authorList>
    </citation>
    <scope>NUCLEOTIDE SEQUENCE</scope>
    <source>
        <strain evidence="1">Selcuk</strain>
    </source>
</reference>
<dbReference type="AlphaFoldDB" id="A0A9W5TDZ2"/>
<protein>
    <submittedName>
        <fullName evidence="1">RTX toxin, putative</fullName>
    </submittedName>
</protein>
<accession>A0A9W5TDZ2</accession>